<reference evidence="2 3" key="1">
    <citation type="submission" date="2022-11" db="UniProtKB">
        <authorList>
            <consortium name="WormBaseParasite"/>
        </authorList>
    </citation>
    <scope>IDENTIFICATION</scope>
</reference>
<keyword evidence="1" id="KW-1185">Reference proteome</keyword>
<name>A0A915B8J7_PARUN</name>
<proteinExistence type="predicted"/>
<organism evidence="1 3">
    <name type="scientific">Parascaris univalens</name>
    <name type="common">Nematode worm</name>
    <dbReference type="NCBI Taxonomy" id="6257"/>
    <lineage>
        <taxon>Eukaryota</taxon>
        <taxon>Metazoa</taxon>
        <taxon>Ecdysozoa</taxon>
        <taxon>Nematoda</taxon>
        <taxon>Chromadorea</taxon>
        <taxon>Rhabditida</taxon>
        <taxon>Spirurina</taxon>
        <taxon>Ascaridomorpha</taxon>
        <taxon>Ascaridoidea</taxon>
        <taxon>Ascarididae</taxon>
        <taxon>Parascaris</taxon>
    </lineage>
</organism>
<dbReference type="AlphaFoldDB" id="A0A915B8J7"/>
<dbReference type="WBParaSite" id="PgR030_g102_t01">
    <property type="protein sequence ID" value="PgR030_g102_t01"/>
    <property type="gene ID" value="PgR030_g102"/>
</dbReference>
<evidence type="ECO:0000313" key="2">
    <source>
        <dbReference type="WBParaSite" id="PgR030_g102_t01"/>
    </source>
</evidence>
<sequence>MECEEFFVPVRSFAVERLCGPSSEKDKEAATFPAELKSQLTLKAVTADPSWKFDISFAKRENLPKIVQKGCKPLSLPSSFCDGVRTLRKRPMPCNIYSCDAAKCSRCWLTEHGDSVEVFKQLASELCDTFLKAESSKRMRMTERLGSLLMAFEPTKHFSMISK</sequence>
<dbReference type="Proteomes" id="UP000887569">
    <property type="component" value="Unplaced"/>
</dbReference>
<dbReference type="WBParaSite" id="PgR030_g102_t05">
    <property type="protein sequence ID" value="PgR030_g102_t05"/>
    <property type="gene ID" value="PgR030_g102"/>
</dbReference>
<protein>
    <submittedName>
        <fullName evidence="2 3">Uncharacterized protein</fullName>
    </submittedName>
</protein>
<evidence type="ECO:0000313" key="3">
    <source>
        <dbReference type="WBParaSite" id="PgR030_g102_t02"/>
    </source>
</evidence>
<evidence type="ECO:0000313" key="1">
    <source>
        <dbReference type="Proteomes" id="UP000887569"/>
    </source>
</evidence>
<accession>A0A915B8J7</accession>
<dbReference type="WBParaSite" id="PgR030_g102_t02">
    <property type="protein sequence ID" value="PgR030_g102_t02"/>
    <property type="gene ID" value="PgR030_g102"/>
</dbReference>
<dbReference type="WBParaSite" id="PgR030_g102_t03">
    <property type="protein sequence ID" value="PgR030_g102_t03"/>
    <property type="gene ID" value="PgR030_g102"/>
</dbReference>